<proteinExistence type="inferred from homology"/>
<evidence type="ECO:0000256" key="1">
    <source>
        <dbReference type="ARBA" id="ARBA00007043"/>
    </source>
</evidence>
<dbReference type="InterPro" id="IPR008625">
    <property type="entry name" value="GAGE_fam"/>
</dbReference>
<dbReference type="PANTHER" id="PTHR14047">
    <property type="entry name" value="P ANTIGEN FAMILY MEMBER 5-RELATED"/>
    <property type="match status" value="1"/>
</dbReference>
<dbReference type="InterPro" id="IPR031320">
    <property type="entry name" value="GAGE"/>
</dbReference>
<feature type="region of interest" description="Disordered" evidence="2">
    <location>
        <begin position="45"/>
        <end position="111"/>
    </location>
</feature>
<keyword evidence="5" id="KW-1185">Reference proteome</keyword>
<evidence type="ECO:0000256" key="2">
    <source>
        <dbReference type="SAM" id="MobiDB-lite"/>
    </source>
</evidence>
<reference evidence="4 5" key="1">
    <citation type="submission" date="2013-03" db="EMBL/GenBank/DDBJ databases">
        <authorList>
            <person name="Warren W."/>
            <person name="Wilson R.K."/>
        </authorList>
    </citation>
    <scope>NUCLEOTIDE SEQUENCE</scope>
</reference>
<reference evidence="4" key="3">
    <citation type="submission" date="2025-09" db="UniProtKB">
        <authorList>
            <consortium name="Ensembl"/>
        </authorList>
    </citation>
    <scope>IDENTIFICATION</scope>
</reference>
<organism evidence="4 5">
    <name type="scientific">Macaca fascicularis</name>
    <name type="common">Crab-eating macaque</name>
    <name type="synonym">Cynomolgus monkey</name>
    <dbReference type="NCBI Taxonomy" id="9541"/>
    <lineage>
        <taxon>Eukaryota</taxon>
        <taxon>Metazoa</taxon>
        <taxon>Chordata</taxon>
        <taxon>Craniata</taxon>
        <taxon>Vertebrata</taxon>
        <taxon>Euteleostomi</taxon>
        <taxon>Mammalia</taxon>
        <taxon>Eutheria</taxon>
        <taxon>Euarchontoglires</taxon>
        <taxon>Primates</taxon>
        <taxon>Haplorrhini</taxon>
        <taxon>Catarrhini</taxon>
        <taxon>Cercopithecidae</taxon>
        <taxon>Cercopithecinae</taxon>
        <taxon>Macaca</taxon>
    </lineage>
</organism>
<dbReference type="Proteomes" id="UP000233100">
    <property type="component" value="Chromosome X"/>
</dbReference>
<dbReference type="Ensembl" id="ENSMFAT00000019919.2">
    <property type="protein sequence ID" value="ENSMFAP00000045615.2"/>
    <property type="gene ID" value="ENSMFAG00000053596.1"/>
</dbReference>
<gene>
    <name evidence="4" type="primary">PAGE5</name>
</gene>
<dbReference type="AlphaFoldDB" id="A0A2K5X814"/>
<dbReference type="VEuPathDB" id="HostDB:ENSMFAG00000000531"/>
<sequence length="167" mass="18393">MLLRMRFSAHLLPVFCPRRALQGEVVASFFPPSSFFLTDRDSAVGNMSEHVRTRSQSSERGNDRESSQPVGPVIVQQPTEEKRQEEEAPTENQGIAPNGEIENEGAPAVQGPDLEAFQQEFALLKIEDEPGGGPDIREGTLPTLDPTKVLEAGMLFNKMHTMGLLFS</sequence>
<dbReference type="Pfam" id="PF05831">
    <property type="entry name" value="GAGE"/>
    <property type="match status" value="1"/>
</dbReference>
<feature type="domain" description="GAGE" evidence="3">
    <location>
        <begin position="47"/>
        <end position="157"/>
    </location>
</feature>
<reference evidence="4" key="2">
    <citation type="submission" date="2025-08" db="UniProtKB">
        <authorList>
            <consortium name="Ensembl"/>
        </authorList>
    </citation>
    <scope>IDENTIFICATION</scope>
</reference>
<dbReference type="PANTHER" id="PTHR14047:SF34">
    <property type="entry name" value="G ANTIGEN FAMILY E MEMBER 3-RELATED"/>
    <property type="match status" value="1"/>
</dbReference>
<dbReference type="GeneTree" id="ENSGT00940000153097"/>
<dbReference type="SMART" id="SM01379">
    <property type="entry name" value="GAGE"/>
    <property type="match status" value="1"/>
</dbReference>
<protein>
    <submittedName>
        <fullName evidence="4">PAGE family member 5</fullName>
    </submittedName>
</protein>
<evidence type="ECO:0000313" key="5">
    <source>
        <dbReference type="Proteomes" id="UP000233100"/>
    </source>
</evidence>
<comment type="similarity">
    <text evidence="1">Belongs to the GAGE family.</text>
</comment>
<name>A0A2K5X814_MACFA</name>
<accession>A0A2K5X814</accession>
<evidence type="ECO:0000259" key="3">
    <source>
        <dbReference type="SMART" id="SM01379"/>
    </source>
</evidence>
<evidence type="ECO:0000313" key="4">
    <source>
        <dbReference type="Ensembl" id="ENSMFAP00000045615.2"/>
    </source>
</evidence>